<dbReference type="SUPFAM" id="SSF52833">
    <property type="entry name" value="Thioredoxin-like"/>
    <property type="match status" value="1"/>
</dbReference>
<organism evidence="2 3">
    <name type="scientific">Actinomadura violacea</name>
    <dbReference type="NCBI Taxonomy" id="2819934"/>
    <lineage>
        <taxon>Bacteria</taxon>
        <taxon>Bacillati</taxon>
        <taxon>Actinomycetota</taxon>
        <taxon>Actinomycetes</taxon>
        <taxon>Streptosporangiales</taxon>
        <taxon>Thermomonosporaceae</taxon>
        <taxon>Actinomadura</taxon>
    </lineage>
</organism>
<dbReference type="RefSeq" id="WP_208249910.1">
    <property type="nucleotide sequence ID" value="NZ_JAGEPF010000031.1"/>
</dbReference>
<evidence type="ECO:0000313" key="3">
    <source>
        <dbReference type="Proteomes" id="UP000680206"/>
    </source>
</evidence>
<dbReference type="Pfam" id="PF01323">
    <property type="entry name" value="DSBA"/>
    <property type="match status" value="1"/>
</dbReference>
<feature type="domain" description="DSBA-like thioredoxin" evidence="1">
    <location>
        <begin position="3"/>
        <end position="146"/>
    </location>
</feature>
<comment type="caution">
    <text evidence="2">The sequence shown here is derived from an EMBL/GenBank/DDBJ whole genome shotgun (WGS) entry which is preliminary data.</text>
</comment>
<dbReference type="InterPro" id="IPR036249">
    <property type="entry name" value="Thioredoxin-like_sf"/>
</dbReference>
<protein>
    <submittedName>
        <fullName evidence="2">DsbA family protein</fullName>
    </submittedName>
</protein>
<keyword evidence="3" id="KW-1185">Reference proteome</keyword>
<accession>A0ABS3S4H6</accession>
<dbReference type="EMBL" id="JAGEPF010000031">
    <property type="protein sequence ID" value="MBO2463903.1"/>
    <property type="molecule type" value="Genomic_DNA"/>
</dbReference>
<reference evidence="2 3" key="1">
    <citation type="submission" date="2021-03" db="EMBL/GenBank/DDBJ databases">
        <title>Actinomadura violae sp. nov., isolated from lichen in Thailand.</title>
        <authorList>
            <person name="Kanchanasin P."/>
            <person name="Saeng-In P."/>
            <person name="Phongsopitanun W."/>
            <person name="Yuki M."/>
            <person name="Kudo T."/>
            <person name="Ohkuma M."/>
            <person name="Tanasupawat S."/>
        </authorList>
    </citation>
    <scope>NUCLEOTIDE SEQUENCE [LARGE SCALE GENOMIC DNA]</scope>
    <source>
        <strain evidence="2 3">LCR2-06</strain>
    </source>
</reference>
<proteinExistence type="predicted"/>
<dbReference type="Proteomes" id="UP000680206">
    <property type="component" value="Unassembled WGS sequence"/>
</dbReference>
<dbReference type="Gene3D" id="3.40.30.10">
    <property type="entry name" value="Glutaredoxin"/>
    <property type="match status" value="1"/>
</dbReference>
<dbReference type="InterPro" id="IPR001853">
    <property type="entry name" value="DSBA-like_thioredoxin_dom"/>
</dbReference>
<gene>
    <name evidence="2" type="ORF">J4709_40675</name>
</gene>
<evidence type="ECO:0000259" key="1">
    <source>
        <dbReference type="Pfam" id="PF01323"/>
    </source>
</evidence>
<name>A0ABS3S4H6_9ACTN</name>
<sequence length="215" mass="22916">MKVEFTHDIACVWSALGYARFQRAAEEHRAGGGELEVVFRPYQTAVCSAGTPPNRGHLRRGPAALPEQIARAAAVDGLVLNLDRIMPAHTARAHRLIALAAARGTAEDMAARLYRAHFTDGLDVADADVLRDLASAIGVRWNDGEEPRADPARSVRATGPQVPVFRFPDGTVLVGAVSLAALRSELRRASSTPCLPAFASAQVTGVKVGGLRHRA</sequence>
<evidence type="ECO:0000313" key="2">
    <source>
        <dbReference type="EMBL" id="MBO2463903.1"/>
    </source>
</evidence>